<protein>
    <submittedName>
        <fullName evidence="1">Uncharacterized protein</fullName>
    </submittedName>
</protein>
<proteinExistence type="predicted"/>
<organism evidence="1 2">
    <name type="scientific">Veronia pacifica</name>
    <dbReference type="NCBI Taxonomy" id="1080227"/>
    <lineage>
        <taxon>Bacteria</taxon>
        <taxon>Pseudomonadati</taxon>
        <taxon>Pseudomonadota</taxon>
        <taxon>Gammaproteobacteria</taxon>
        <taxon>Vibrionales</taxon>
        <taxon>Vibrionaceae</taxon>
        <taxon>Veronia</taxon>
    </lineage>
</organism>
<gene>
    <name evidence="1" type="ORF">A8L45_17020</name>
</gene>
<dbReference type="Proteomes" id="UP000094936">
    <property type="component" value="Unassembled WGS sequence"/>
</dbReference>
<name>A0A1C3EE18_9GAMM</name>
<dbReference type="AlphaFoldDB" id="A0A1C3EE18"/>
<dbReference type="EMBL" id="LYBM01000035">
    <property type="protein sequence ID" value="ODA31486.1"/>
    <property type="molecule type" value="Genomic_DNA"/>
</dbReference>
<sequence length="66" mass="6996">MLFELSGVGKLIEEPGYFNAKDYRRIIEVATGKLSELAAVASQRRGQGTKKGSGAALLSGFGFSSE</sequence>
<keyword evidence="2" id="KW-1185">Reference proteome</keyword>
<accession>A0A1C3EE18</accession>
<evidence type="ECO:0000313" key="1">
    <source>
        <dbReference type="EMBL" id="ODA31486.1"/>
    </source>
</evidence>
<reference evidence="1 2" key="1">
    <citation type="submission" date="2016-05" db="EMBL/GenBank/DDBJ databases">
        <title>Genomic Taxonomy of the Vibrionaceae.</title>
        <authorList>
            <person name="Gomez-Gil B."/>
            <person name="Enciso-Ibarra J."/>
        </authorList>
    </citation>
    <scope>NUCLEOTIDE SEQUENCE [LARGE SCALE GENOMIC DNA]</scope>
    <source>
        <strain evidence="1 2">CAIM 1920</strain>
    </source>
</reference>
<comment type="caution">
    <text evidence="1">The sequence shown here is derived from an EMBL/GenBank/DDBJ whole genome shotgun (WGS) entry which is preliminary data.</text>
</comment>
<evidence type="ECO:0000313" key="2">
    <source>
        <dbReference type="Proteomes" id="UP000094936"/>
    </source>
</evidence>